<keyword evidence="2" id="KW-0416">Keratin</keyword>
<evidence type="ECO:0000313" key="3">
    <source>
        <dbReference type="Ensembl" id="ENSLLTP00000004838.1"/>
    </source>
</evidence>
<dbReference type="Proteomes" id="UP000694406">
    <property type="component" value="Unplaced"/>
</dbReference>
<dbReference type="GO" id="GO:0005200">
    <property type="term" value="F:structural constituent of cytoskeleton"/>
    <property type="evidence" value="ECO:0007669"/>
    <property type="project" value="InterPro"/>
</dbReference>
<dbReference type="AlphaFoldDB" id="A0A8C5RMB4"/>
<evidence type="ECO:0000256" key="1">
    <source>
        <dbReference type="ARBA" id="ARBA00008702"/>
    </source>
</evidence>
<accession>A0A8C5RMB4</accession>
<reference evidence="3" key="2">
    <citation type="submission" date="2025-09" db="UniProtKB">
        <authorList>
            <consortium name="Ensembl"/>
        </authorList>
    </citation>
    <scope>IDENTIFICATION</scope>
</reference>
<dbReference type="InterPro" id="IPR003461">
    <property type="entry name" value="Keratin"/>
</dbReference>
<dbReference type="Pfam" id="PF02422">
    <property type="entry name" value="Keratin"/>
    <property type="match status" value="1"/>
</dbReference>
<organism evidence="3 4">
    <name type="scientific">Laticauda laticaudata</name>
    <name type="common">Blue-ringed sea krait</name>
    <name type="synonym">Blue-lipped sea krait</name>
    <dbReference type="NCBI Taxonomy" id="8630"/>
    <lineage>
        <taxon>Eukaryota</taxon>
        <taxon>Metazoa</taxon>
        <taxon>Chordata</taxon>
        <taxon>Craniata</taxon>
        <taxon>Vertebrata</taxon>
        <taxon>Euteleostomi</taxon>
        <taxon>Lepidosauria</taxon>
        <taxon>Squamata</taxon>
        <taxon>Bifurcata</taxon>
        <taxon>Unidentata</taxon>
        <taxon>Episquamata</taxon>
        <taxon>Toxicofera</taxon>
        <taxon>Serpentes</taxon>
        <taxon>Colubroidea</taxon>
        <taxon>Elapidae</taxon>
        <taxon>Laticaudinae</taxon>
        <taxon>Laticauda</taxon>
    </lineage>
</organism>
<evidence type="ECO:0000256" key="2">
    <source>
        <dbReference type="ARBA" id="ARBA00022744"/>
    </source>
</evidence>
<dbReference type="PANTHER" id="PTHR31203">
    <property type="entry name" value="BETA-KERATIN-RELATED PROTEIN-RELATED"/>
    <property type="match status" value="1"/>
</dbReference>
<comment type="similarity">
    <text evidence="1">Belongs to the avian keratin family.</text>
</comment>
<dbReference type="Ensembl" id="ENSLLTT00000005036.1">
    <property type="protein sequence ID" value="ENSLLTP00000004838.1"/>
    <property type="gene ID" value="ENSLLTG00000003685.1"/>
</dbReference>
<dbReference type="GeneTree" id="ENSGT01000000220469"/>
<evidence type="ECO:0000313" key="4">
    <source>
        <dbReference type="Proteomes" id="UP000694406"/>
    </source>
</evidence>
<keyword evidence="4" id="KW-1185">Reference proteome</keyword>
<proteinExistence type="inferred from homology"/>
<protein>
    <submittedName>
        <fullName evidence="3">Uncharacterized protein</fullName>
    </submittedName>
</protein>
<sequence>MSGSGVKCVTTPCVTSCPDAKVVVHPPPLVLTLPGLILTSYPNECLISIVVKVDSIECLMEKFSLTDLGQLLTLRVLFMMSSKTSPEDCIRL</sequence>
<reference evidence="3" key="1">
    <citation type="submission" date="2025-08" db="UniProtKB">
        <authorList>
            <consortium name="Ensembl"/>
        </authorList>
    </citation>
    <scope>IDENTIFICATION</scope>
</reference>
<dbReference type="GO" id="GO:0005882">
    <property type="term" value="C:intermediate filament"/>
    <property type="evidence" value="ECO:0007669"/>
    <property type="project" value="UniProtKB-KW"/>
</dbReference>
<name>A0A8C5RMB4_LATLA</name>
<dbReference type="PANTHER" id="PTHR31203:SF1">
    <property type="entry name" value="BETA-KERATIN-RELATED PROTEIN-RELATED"/>
    <property type="match status" value="1"/>
</dbReference>